<dbReference type="Proteomes" id="UP000401717">
    <property type="component" value="Unassembled WGS sequence"/>
</dbReference>
<feature type="transmembrane region" description="Helical" evidence="2">
    <location>
        <begin position="152"/>
        <end position="172"/>
    </location>
</feature>
<feature type="compositionally biased region" description="Basic and acidic residues" evidence="1">
    <location>
        <begin position="1"/>
        <end position="10"/>
    </location>
</feature>
<organism evidence="4 5">
    <name type="scientific">Methylobacterium dankookense</name>
    <dbReference type="NCBI Taxonomy" id="560405"/>
    <lineage>
        <taxon>Bacteria</taxon>
        <taxon>Pseudomonadati</taxon>
        <taxon>Pseudomonadota</taxon>
        <taxon>Alphaproteobacteria</taxon>
        <taxon>Hyphomicrobiales</taxon>
        <taxon>Methylobacteriaceae</taxon>
        <taxon>Methylobacterium</taxon>
    </lineage>
</organism>
<evidence type="ECO:0008006" key="7">
    <source>
        <dbReference type="Google" id="ProtNLM"/>
    </source>
</evidence>
<dbReference type="EMBL" id="BPQI01000120">
    <property type="protein sequence ID" value="GJD57791.1"/>
    <property type="molecule type" value="Genomic_DNA"/>
</dbReference>
<sequence length="422" mass="46649">MSLTKTRERPTISPASHTVRGAAPALPPRIGRRAVFYLPGFDPREPETYWGLFRREARLTAERRGLAIAVGEPRRAEDGISLDWPVTAGSTRTAYSLLRWDAIVRARFPRPEWRRLAAVPALLLRLSRTGYTRSLRKEARRFSTVIYGVHRIYLAFALLSLVLAGSALALIPAEARPWAWPAVPVLAYAVLALLIRLTRGKPLYVAHLVDDTAFTHDHAAGRTPEMPARLDAFAARIAAAEAEGGIDEIVVVGHSSSSFLGVEVLDRILARDPGFGARVPVSFVTLGSVIPWIGLDPAAARIRGALARVAAAEQIAWLDIRAPWDWLSIHLRDPLTASGVPSPGPDRPAVMRVQIEDLIEPRTVARRRWNLFRMHFQLLMSSRKPEAFDYIAFVAGPEPVRAAIDRCRRMPARAAPDTARVA</sequence>
<feature type="transmembrane region" description="Helical" evidence="2">
    <location>
        <begin position="178"/>
        <end position="197"/>
    </location>
</feature>
<evidence type="ECO:0000256" key="1">
    <source>
        <dbReference type="SAM" id="MobiDB-lite"/>
    </source>
</evidence>
<feature type="region of interest" description="Disordered" evidence="1">
    <location>
        <begin position="1"/>
        <end position="25"/>
    </location>
</feature>
<keyword evidence="2" id="KW-0812">Transmembrane</keyword>
<evidence type="ECO:0000313" key="3">
    <source>
        <dbReference type="EMBL" id="GJD57791.1"/>
    </source>
</evidence>
<keyword evidence="2" id="KW-1133">Transmembrane helix</keyword>
<reference evidence="3" key="3">
    <citation type="submission" date="2021-08" db="EMBL/GenBank/DDBJ databases">
        <authorList>
            <person name="Tani A."/>
            <person name="Ola A."/>
            <person name="Ogura Y."/>
            <person name="Katsura K."/>
            <person name="Hayashi T."/>
        </authorList>
    </citation>
    <scope>NUCLEOTIDE SEQUENCE</scope>
    <source>
        <strain evidence="3">DSM 22415</strain>
    </source>
</reference>
<keyword evidence="2" id="KW-0472">Membrane</keyword>
<dbReference type="Proteomes" id="UP001055303">
    <property type="component" value="Unassembled WGS sequence"/>
</dbReference>
<evidence type="ECO:0000313" key="5">
    <source>
        <dbReference type="Proteomes" id="UP000401717"/>
    </source>
</evidence>
<evidence type="ECO:0000313" key="6">
    <source>
        <dbReference type="Proteomes" id="UP001055303"/>
    </source>
</evidence>
<accession>A0A564FXQ8</accession>
<gene>
    <name evidence="3" type="ORF">IFDJLNFL_3704</name>
    <name evidence="4" type="ORF">MTDSW087_02654</name>
</gene>
<name>A0A564FXQ8_9HYPH</name>
<evidence type="ECO:0000256" key="2">
    <source>
        <dbReference type="SAM" id="Phobius"/>
    </source>
</evidence>
<dbReference type="EMBL" id="CABFVH010000015">
    <property type="protein sequence ID" value="VUF12959.1"/>
    <property type="molecule type" value="Genomic_DNA"/>
</dbReference>
<reference evidence="3" key="2">
    <citation type="journal article" date="2021" name="Front. Microbiol.">
        <title>Comprehensive Comparative Genomics and Phenotyping of Methylobacterium Species.</title>
        <authorList>
            <person name="Alessa O."/>
            <person name="Ogura Y."/>
            <person name="Fujitani Y."/>
            <person name="Takami H."/>
            <person name="Hayashi T."/>
            <person name="Sahin N."/>
            <person name="Tani A."/>
        </authorList>
    </citation>
    <scope>NUCLEOTIDE SEQUENCE</scope>
    <source>
        <strain evidence="3">DSM 22415</strain>
    </source>
</reference>
<reference evidence="4 5" key="1">
    <citation type="submission" date="2019-06" db="EMBL/GenBank/DDBJ databases">
        <authorList>
            <person name="Rodrigo-Torres L."/>
            <person name="Arahal R. D."/>
            <person name="Lucena T."/>
        </authorList>
    </citation>
    <scope>NUCLEOTIDE SEQUENCE [LARGE SCALE GENOMIC DNA]</scope>
    <source>
        <strain evidence="4 5">SW08-7</strain>
    </source>
</reference>
<proteinExistence type="predicted"/>
<protein>
    <recommendedName>
        <fullName evidence="7">Hydrolase</fullName>
    </recommendedName>
</protein>
<keyword evidence="6" id="KW-1185">Reference proteome</keyword>
<dbReference type="AlphaFoldDB" id="A0A564FXQ8"/>
<evidence type="ECO:0000313" key="4">
    <source>
        <dbReference type="EMBL" id="VUF12959.1"/>
    </source>
</evidence>